<dbReference type="InterPro" id="IPR038975">
    <property type="entry name" value="THNL"/>
</dbReference>
<evidence type="ECO:0008006" key="4">
    <source>
        <dbReference type="Google" id="ProtNLM"/>
    </source>
</evidence>
<dbReference type="PANTHER" id="PTHR36312:SF3">
    <property type="entry name" value="THIONIN-LIKE PROTEIN 2"/>
    <property type="match status" value="1"/>
</dbReference>
<dbReference type="AlphaFoldDB" id="A0A8T0CMA7"/>
<accession>A0A8T0CMA7</accession>
<evidence type="ECO:0000313" key="2">
    <source>
        <dbReference type="EMBL" id="KAF7848757.1"/>
    </source>
</evidence>
<dbReference type="PROSITE" id="PS51257">
    <property type="entry name" value="PROKAR_LIPOPROTEIN"/>
    <property type="match status" value="1"/>
</dbReference>
<reference evidence="2" key="1">
    <citation type="submission" date="2020-05" db="EMBL/GenBank/DDBJ databases">
        <title>WGS assembly of Corymbia citriodora subspecies variegata.</title>
        <authorList>
            <person name="Barry K."/>
            <person name="Hundley H."/>
            <person name="Shu S."/>
            <person name="Jenkins J."/>
            <person name="Grimwood J."/>
            <person name="Baten A."/>
        </authorList>
    </citation>
    <scope>NUCLEOTIDE SEQUENCE</scope>
    <source>
        <strain evidence="2">CV2-018</strain>
    </source>
</reference>
<feature type="signal peptide" evidence="1">
    <location>
        <begin position="1"/>
        <end position="25"/>
    </location>
</feature>
<evidence type="ECO:0000313" key="3">
    <source>
        <dbReference type="Proteomes" id="UP000806378"/>
    </source>
</evidence>
<keyword evidence="1" id="KW-0732">Signal</keyword>
<dbReference type="Proteomes" id="UP000806378">
    <property type="component" value="Unassembled WGS sequence"/>
</dbReference>
<gene>
    <name evidence="2" type="ORF">BT93_L1593</name>
</gene>
<protein>
    <recommendedName>
        <fullName evidence="4">Thionin-like protein 2</fullName>
    </recommendedName>
</protein>
<feature type="chain" id="PRO_5035811653" description="Thionin-like protein 2" evidence="1">
    <location>
        <begin position="26"/>
        <end position="108"/>
    </location>
</feature>
<keyword evidence="3" id="KW-1185">Reference proteome</keyword>
<proteinExistence type="predicted"/>
<organism evidence="2 3">
    <name type="scientific">Corymbia citriodora subsp. variegata</name>
    <dbReference type="NCBI Taxonomy" id="360336"/>
    <lineage>
        <taxon>Eukaryota</taxon>
        <taxon>Viridiplantae</taxon>
        <taxon>Streptophyta</taxon>
        <taxon>Embryophyta</taxon>
        <taxon>Tracheophyta</taxon>
        <taxon>Spermatophyta</taxon>
        <taxon>Magnoliopsida</taxon>
        <taxon>eudicotyledons</taxon>
        <taxon>Gunneridae</taxon>
        <taxon>Pentapetalae</taxon>
        <taxon>rosids</taxon>
        <taxon>malvids</taxon>
        <taxon>Myrtales</taxon>
        <taxon>Myrtaceae</taxon>
        <taxon>Myrtoideae</taxon>
        <taxon>Eucalypteae</taxon>
        <taxon>Corymbia</taxon>
    </lineage>
</organism>
<name>A0A8T0CMA7_CORYI</name>
<dbReference type="Gramene" id="rna-gnl|WGS:JABURB|Cocit.L1593.1">
    <property type="protein sequence ID" value="cds-KAF7848757.1"/>
    <property type="gene ID" value="gene-BT93_L1593"/>
</dbReference>
<dbReference type="PANTHER" id="PTHR36312">
    <property type="entry name" value="THIONIN-LIKE PROTEIN 1"/>
    <property type="match status" value="1"/>
</dbReference>
<dbReference type="EMBL" id="MU089990">
    <property type="protein sequence ID" value="KAF7848757.1"/>
    <property type="molecule type" value="Genomic_DNA"/>
</dbReference>
<evidence type="ECO:0000256" key="1">
    <source>
        <dbReference type="SAM" id="SignalP"/>
    </source>
</evidence>
<comment type="caution">
    <text evidence="2">The sequence shown here is derived from an EMBL/GenBank/DDBJ whole genome shotgun (WGS) entry which is preliminary data.</text>
</comment>
<sequence length="108" mass="11553">MEMGIKSLSKVVTVLLMLMILSVSCEESRPVNCDVPCILSCSKDGSPPLCYLGCQKKCGAISPQPAPLNHCDLGCVTVTCLDPDTDAKKARACVDNCSDDCKKSYNPH</sequence>